<dbReference type="RefSeq" id="WP_123926167.1">
    <property type="nucleotide sequence ID" value="NZ_CP033896.1"/>
</dbReference>
<dbReference type="KEGG" id="ccho:CCHOA_02040"/>
<dbReference type="AlphaFoldDB" id="A0A3G6J9X9"/>
<proteinExistence type="predicted"/>
<name>A0A3G6J9X9_9CORY</name>
<sequence>MACVWLPINELEYGDQLVVVMVGVDLLSIPVLDGIDGGWGGDGGISDPRISFPVVVVSDLHST</sequence>
<evidence type="ECO:0000313" key="2">
    <source>
        <dbReference type="Proteomes" id="UP000269019"/>
    </source>
</evidence>
<dbReference type="EMBL" id="CP033896">
    <property type="protein sequence ID" value="AZA12834.1"/>
    <property type="molecule type" value="Genomic_DNA"/>
</dbReference>
<reference evidence="1 2" key="1">
    <citation type="submission" date="2018-11" db="EMBL/GenBank/DDBJ databases">
        <authorList>
            <person name="Kleinhagauer T."/>
            <person name="Glaeser S.P."/>
            <person name="Spergser J."/>
            <person name="Ruckert C."/>
            <person name="Kaempfer P."/>
            <person name="Busse H.-J."/>
        </authorList>
    </citation>
    <scope>NUCLEOTIDE SEQUENCE [LARGE SCALE GENOMIC DNA]</scope>
    <source>
        <strain evidence="1 2">200CH</strain>
    </source>
</reference>
<keyword evidence="2" id="KW-1185">Reference proteome</keyword>
<evidence type="ECO:0000313" key="1">
    <source>
        <dbReference type="EMBL" id="AZA12834.1"/>
    </source>
</evidence>
<dbReference type="Proteomes" id="UP000269019">
    <property type="component" value="Chromosome"/>
</dbReference>
<accession>A0A3G6J9X9</accession>
<protein>
    <submittedName>
        <fullName evidence="1">Uncharacterized protein</fullName>
    </submittedName>
</protein>
<organism evidence="1 2">
    <name type="scientific">Corynebacterium choanae</name>
    <dbReference type="NCBI Taxonomy" id="1862358"/>
    <lineage>
        <taxon>Bacteria</taxon>
        <taxon>Bacillati</taxon>
        <taxon>Actinomycetota</taxon>
        <taxon>Actinomycetes</taxon>
        <taxon>Mycobacteriales</taxon>
        <taxon>Corynebacteriaceae</taxon>
        <taxon>Corynebacterium</taxon>
    </lineage>
</organism>
<gene>
    <name evidence="1" type="ORF">CCHOA_02040</name>
</gene>